<protein>
    <submittedName>
        <fullName evidence="1">12062_t:CDS:1</fullName>
    </submittedName>
</protein>
<comment type="caution">
    <text evidence="1">The sequence shown here is derived from an EMBL/GenBank/DDBJ whole genome shotgun (WGS) entry which is preliminary data.</text>
</comment>
<keyword evidence="2" id="KW-1185">Reference proteome</keyword>
<feature type="non-terminal residue" evidence="1">
    <location>
        <position position="1"/>
    </location>
</feature>
<name>A0A9N9IF64_FUNMO</name>
<organism evidence="1 2">
    <name type="scientific">Funneliformis mosseae</name>
    <name type="common">Endomycorrhizal fungus</name>
    <name type="synonym">Glomus mosseae</name>
    <dbReference type="NCBI Taxonomy" id="27381"/>
    <lineage>
        <taxon>Eukaryota</taxon>
        <taxon>Fungi</taxon>
        <taxon>Fungi incertae sedis</taxon>
        <taxon>Mucoromycota</taxon>
        <taxon>Glomeromycotina</taxon>
        <taxon>Glomeromycetes</taxon>
        <taxon>Glomerales</taxon>
        <taxon>Glomeraceae</taxon>
        <taxon>Funneliformis</taxon>
    </lineage>
</organism>
<sequence>NDNRYLKLQSFRNKLNKVSALCAEPRDYSLRKFPVRQNPSVSDFSGSQTLGLKWCASKIWLLRMPFVRGRAKSCYNHHQLPSQLAVVLLLQTIEASTSKQSCKDIGNEVDDNNDFEKKQ</sequence>
<dbReference type="EMBL" id="CAJVPP010017635">
    <property type="protein sequence ID" value="CAG8733148.1"/>
    <property type="molecule type" value="Genomic_DNA"/>
</dbReference>
<evidence type="ECO:0000313" key="1">
    <source>
        <dbReference type="EMBL" id="CAG8733148.1"/>
    </source>
</evidence>
<proteinExistence type="predicted"/>
<dbReference type="AlphaFoldDB" id="A0A9N9IF64"/>
<accession>A0A9N9IF64</accession>
<feature type="non-terminal residue" evidence="1">
    <location>
        <position position="119"/>
    </location>
</feature>
<dbReference type="Proteomes" id="UP000789375">
    <property type="component" value="Unassembled WGS sequence"/>
</dbReference>
<gene>
    <name evidence="1" type="ORF">FMOSSE_LOCUS15745</name>
</gene>
<evidence type="ECO:0000313" key="2">
    <source>
        <dbReference type="Proteomes" id="UP000789375"/>
    </source>
</evidence>
<reference evidence="1" key="1">
    <citation type="submission" date="2021-06" db="EMBL/GenBank/DDBJ databases">
        <authorList>
            <person name="Kallberg Y."/>
            <person name="Tangrot J."/>
            <person name="Rosling A."/>
        </authorList>
    </citation>
    <scope>NUCLEOTIDE SEQUENCE</scope>
    <source>
        <strain evidence="1">87-6 pot B 2015</strain>
    </source>
</reference>